<dbReference type="EMBL" id="JAWDGP010005687">
    <property type="protein sequence ID" value="KAK3753920.1"/>
    <property type="molecule type" value="Genomic_DNA"/>
</dbReference>
<proteinExistence type="predicted"/>
<comment type="caution">
    <text evidence="1">The sequence shown here is derived from an EMBL/GenBank/DDBJ whole genome shotgun (WGS) entry which is preliminary data.</text>
</comment>
<keyword evidence="2" id="KW-1185">Reference proteome</keyword>
<sequence>MLNCDWIKLRKPLRHPRCPSSSDDVRNKSWISSEILYAANTLSSLATLGTQCEVMAYFSYWCKQFYVLEADFTLGRFLADPSQILHAPVTRVVRYIPALVSYLRHSPKTSSGKRRILVKLLEGRMRNYN</sequence>
<accession>A0AAE0YQP4</accession>
<evidence type="ECO:0000313" key="2">
    <source>
        <dbReference type="Proteomes" id="UP001283361"/>
    </source>
</evidence>
<dbReference type="InterPro" id="IPR035899">
    <property type="entry name" value="DBL_dom_sf"/>
</dbReference>
<reference evidence="1" key="1">
    <citation type="journal article" date="2023" name="G3 (Bethesda)">
        <title>A reference genome for the long-term kleptoplast-retaining sea slug Elysia crispata morphotype clarki.</title>
        <authorList>
            <person name="Eastman K.E."/>
            <person name="Pendleton A.L."/>
            <person name="Shaikh M.A."/>
            <person name="Suttiyut T."/>
            <person name="Ogas R."/>
            <person name="Tomko P."/>
            <person name="Gavelis G."/>
            <person name="Widhalm J.R."/>
            <person name="Wisecaver J.H."/>
        </authorList>
    </citation>
    <scope>NUCLEOTIDE SEQUENCE</scope>
    <source>
        <strain evidence="1">ECLA1</strain>
    </source>
</reference>
<gene>
    <name evidence="1" type="ORF">RRG08_006303</name>
</gene>
<dbReference type="AlphaFoldDB" id="A0AAE0YQP4"/>
<name>A0AAE0YQP4_9GAST</name>
<organism evidence="1 2">
    <name type="scientific">Elysia crispata</name>
    <name type="common">lettuce slug</name>
    <dbReference type="NCBI Taxonomy" id="231223"/>
    <lineage>
        <taxon>Eukaryota</taxon>
        <taxon>Metazoa</taxon>
        <taxon>Spiralia</taxon>
        <taxon>Lophotrochozoa</taxon>
        <taxon>Mollusca</taxon>
        <taxon>Gastropoda</taxon>
        <taxon>Heterobranchia</taxon>
        <taxon>Euthyneura</taxon>
        <taxon>Panpulmonata</taxon>
        <taxon>Sacoglossa</taxon>
        <taxon>Placobranchoidea</taxon>
        <taxon>Plakobranchidae</taxon>
        <taxon>Elysia</taxon>
    </lineage>
</organism>
<protein>
    <submittedName>
        <fullName evidence="1">Uncharacterized protein</fullName>
    </submittedName>
</protein>
<dbReference type="Proteomes" id="UP001283361">
    <property type="component" value="Unassembled WGS sequence"/>
</dbReference>
<evidence type="ECO:0000313" key="1">
    <source>
        <dbReference type="EMBL" id="KAK3753920.1"/>
    </source>
</evidence>
<dbReference type="SUPFAM" id="SSF48065">
    <property type="entry name" value="DBL homology domain (DH-domain)"/>
    <property type="match status" value="1"/>
</dbReference>